<feature type="domain" description="EAL" evidence="1">
    <location>
        <begin position="739"/>
        <end position="993"/>
    </location>
</feature>
<feature type="domain" description="GGDEF" evidence="2">
    <location>
        <begin position="299"/>
        <end position="430"/>
    </location>
</feature>
<organism evidence="3 4">
    <name type="scientific">Solibaculum intestinale</name>
    <dbReference type="NCBI Taxonomy" id="3133165"/>
    <lineage>
        <taxon>Bacteria</taxon>
        <taxon>Bacillati</taxon>
        <taxon>Bacillota</taxon>
        <taxon>Clostridia</taxon>
        <taxon>Eubacteriales</taxon>
        <taxon>Oscillospiraceae</taxon>
        <taxon>Solibaculum</taxon>
    </lineage>
</organism>
<dbReference type="Pfam" id="PF08447">
    <property type="entry name" value="PAS_3"/>
    <property type="match status" value="1"/>
</dbReference>
<evidence type="ECO:0000313" key="4">
    <source>
        <dbReference type="Proteomes" id="UP001489509"/>
    </source>
</evidence>
<comment type="caution">
    <text evidence="3">The sequence shown here is derived from an EMBL/GenBank/DDBJ whole genome shotgun (WGS) entry which is preliminary data.</text>
</comment>
<dbReference type="SUPFAM" id="SSF55785">
    <property type="entry name" value="PYP-like sensor domain (PAS domain)"/>
    <property type="match status" value="1"/>
</dbReference>
<dbReference type="InterPro" id="IPR013655">
    <property type="entry name" value="PAS_fold_3"/>
</dbReference>
<dbReference type="InterPro" id="IPR001610">
    <property type="entry name" value="PAC"/>
</dbReference>
<dbReference type="InterPro" id="IPR035919">
    <property type="entry name" value="EAL_sf"/>
</dbReference>
<dbReference type="PROSITE" id="PS01295">
    <property type="entry name" value="ISPD"/>
    <property type="match status" value="1"/>
</dbReference>
<dbReference type="Gene3D" id="3.30.70.270">
    <property type="match status" value="2"/>
</dbReference>
<dbReference type="PANTHER" id="PTHR33121">
    <property type="entry name" value="CYCLIC DI-GMP PHOSPHODIESTERASE PDEF"/>
    <property type="match status" value="1"/>
</dbReference>
<dbReference type="Pfam" id="PF00990">
    <property type="entry name" value="GGDEF"/>
    <property type="match status" value="2"/>
</dbReference>
<dbReference type="PANTHER" id="PTHR33121:SF71">
    <property type="entry name" value="OXYGEN SENSOR PROTEIN DOSP"/>
    <property type="match status" value="1"/>
</dbReference>
<dbReference type="Gene3D" id="3.30.450.20">
    <property type="entry name" value="PAS domain"/>
    <property type="match status" value="1"/>
</dbReference>
<dbReference type="CDD" id="cd01948">
    <property type="entry name" value="EAL"/>
    <property type="match status" value="1"/>
</dbReference>
<evidence type="ECO:0000259" key="1">
    <source>
        <dbReference type="PROSITE" id="PS50883"/>
    </source>
</evidence>
<feature type="domain" description="GGDEF" evidence="2">
    <location>
        <begin position="598"/>
        <end position="730"/>
    </location>
</feature>
<dbReference type="Proteomes" id="UP001489509">
    <property type="component" value="Unassembled WGS sequence"/>
</dbReference>
<dbReference type="SUPFAM" id="SSF141868">
    <property type="entry name" value="EAL domain-like"/>
    <property type="match status" value="1"/>
</dbReference>
<evidence type="ECO:0000259" key="2">
    <source>
        <dbReference type="PROSITE" id="PS50887"/>
    </source>
</evidence>
<dbReference type="SMART" id="SM00267">
    <property type="entry name" value="GGDEF"/>
    <property type="match status" value="2"/>
</dbReference>
<dbReference type="NCBIfam" id="TIGR00254">
    <property type="entry name" value="GGDEF"/>
    <property type="match status" value="2"/>
</dbReference>
<reference evidence="3 4" key="1">
    <citation type="submission" date="2024-03" db="EMBL/GenBank/DDBJ databases">
        <title>Human intestinal bacterial collection.</title>
        <authorList>
            <person name="Pauvert C."/>
            <person name="Hitch T.C.A."/>
            <person name="Clavel T."/>
        </authorList>
    </citation>
    <scope>NUCLEOTIDE SEQUENCE [LARGE SCALE GENOMIC DNA]</scope>
    <source>
        <strain evidence="3 4">CLA-JM-H44</strain>
    </source>
</reference>
<name>A0ABV1E2H0_9FIRM</name>
<dbReference type="InterPro" id="IPR000160">
    <property type="entry name" value="GGDEF_dom"/>
</dbReference>
<proteinExistence type="predicted"/>
<keyword evidence="4" id="KW-1185">Reference proteome</keyword>
<dbReference type="CDD" id="cd01949">
    <property type="entry name" value="GGDEF"/>
    <property type="match status" value="2"/>
</dbReference>
<sequence>MTDLEALADFLSATAALDRLALMCLDGQGTCKKFAVWTKMDGTREIPVSQMPASLFSRLSQLGRESDPAQEWVEEAVRLAYAGPAEEMHTLALPVIHMGRRLGLAFFTKDGAAKGWTDQEREMLATITMAMGISFSNRDREEENRVQELVFNSMLDCMSASVYVTDAKTDRILFMNQSMKRDFGIENPKGKICWQVLQKGMAGRCEFCPVEELVQSGKENPSCIWEEQNTVTGRIYENYDTLIRWLDGSLVHLQQSVDITASRKLTREARIDELTEFLNRRAGKLALSEALARAKMEEVCVSVALYDVNLLKEVNDTYGHSEGDRMLTLISDGVRRALSPGEFAFRLSGDEFVVVFYGLSKQAAVQRMAAIQERLRKIREEKNVPYALSFCYGLVEVLGEEFVTVKEVLTQADEKMYEQKRRFHIELAQKQPQRPGKQRRADKEVFDYDKDRLYHALEHSTDDYIYICNMKTGTFRYPKAMVEEFGLPGEVVENAAAVWGAKVHEHDKQAFLESNQEITDERTDTHCVEYRAVNQKGEWVWLRCRGHLERDEAGEPTLFAGIISKLGKRNRIDPMTGLYNKYAFEDQVEECIHSQETRKLGIMVLGMDDFRRVNDLYDRSFGDEVLHATAQKIQALLPNGAVLYRLDGDEFGVLLPNGGRKGLESIYQAVSKSFSHQQKLSGNKYYSTLSAGCVRYPEDARTYLDLLKYAGYSLEASKAAGRGRVTFFSEEILSSKEKDLELIELLRESVENRFAGFRLYYQPQVAARDGHVTGAEALARWQCEKYGQVPPAVFIPLLEQSGLILPVGRWILQKAVRQCKEWTRIDPDFVMSVNLSYVQIAEDDFLPFLESTLKEERLDPKNLVVELTETYLARESGTLKQLFDQIRALGVRIAMDDFGTGYSSLEILKNSPADIVKIDKTFIRDIRTSRFDATFIRFVVELCHDVDIRVCLEGVETPEEYQTVGQMGLDTIQGYLFGKPQPEETFEEKFFSE</sequence>
<accession>A0ABV1E2H0</accession>
<protein>
    <submittedName>
        <fullName evidence="3">EAL domain-containing protein</fullName>
    </submittedName>
</protein>
<dbReference type="PROSITE" id="PS50887">
    <property type="entry name" value="GGDEF"/>
    <property type="match status" value="2"/>
</dbReference>
<dbReference type="InterPro" id="IPR001633">
    <property type="entry name" value="EAL_dom"/>
</dbReference>
<dbReference type="SMART" id="SM00052">
    <property type="entry name" value="EAL"/>
    <property type="match status" value="1"/>
</dbReference>
<dbReference type="EMBL" id="JBBMFD010000017">
    <property type="protein sequence ID" value="MEQ2441074.1"/>
    <property type="molecule type" value="Genomic_DNA"/>
</dbReference>
<dbReference type="InterPro" id="IPR018294">
    <property type="entry name" value="ISPD_synthase_CS"/>
</dbReference>
<dbReference type="InterPro" id="IPR050706">
    <property type="entry name" value="Cyclic-di-GMP_PDE-like"/>
</dbReference>
<dbReference type="SMART" id="SM00086">
    <property type="entry name" value="PAC"/>
    <property type="match status" value="1"/>
</dbReference>
<dbReference type="PROSITE" id="PS50883">
    <property type="entry name" value="EAL"/>
    <property type="match status" value="1"/>
</dbReference>
<dbReference type="InterPro" id="IPR043128">
    <property type="entry name" value="Rev_trsase/Diguanyl_cyclase"/>
</dbReference>
<dbReference type="Pfam" id="PF00563">
    <property type="entry name" value="EAL"/>
    <property type="match status" value="1"/>
</dbReference>
<dbReference type="RefSeq" id="WP_349219955.1">
    <property type="nucleotide sequence ID" value="NZ_JBBMFD010000017.1"/>
</dbReference>
<evidence type="ECO:0000313" key="3">
    <source>
        <dbReference type="EMBL" id="MEQ2441074.1"/>
    </source>
</evidence>
<dbReference type="SUPFAM" id="SSF55073">
    <property type="entry name" value="Nucleotide cyclase"/>
    <property type="match status" value="2"/>
</dbReference>
<dbReference type="InterPro" id="IPR029787">
    <property type="entry name" value="Nucleotide_cyclase"/>
</dbReference>
<dbReference type="Gene3D" id="3.20.20.450">
    <property type="entry name" value="EAL domain"/>
    <property type="match status" value="1"/>
</dbReference>
<dbReference type="InterPro" id="IPR035965">
    <property type="entry name" value="PAS-like_dom_sf"/>
</dbReference>
<gene>
    <name evidence="3" type="ORF">WMO26_09575</name>
</gene>